<keyword evidence="4 5" id="KW-0505">Motor protein</keyword>
<proteinExistence type="inferred from homology"/>
<dbReference type="GO" id="GO:0005524">
    <property type="term" value="F:ATP binding"/>
    <property type="evidence" value="ECO:0007669"/>
    <property type="project" value="UniProtKB-UniRule"/>
</dbReference>
<dbReference type="GO" id="GO:0005874">
    <property type="term" value="C:microtubule"/>
    <property type="evidence" value="ECO:0007669"/>
    <property type="project" value="UniProtKB-KW"/>
</dbReference>
<dbReference type="Pfam" id="PF00225">
    <property type="entry name" value="Kinesin"/>
    <property type="match status" value="1"/>
</dbReference>
<dbReference type="PANTHER" id="PTHR47968">
    <property type="entry name" value="CENTROMERE PROTEIN E"/>
    <property type="match status" value="1"/>
</dbReference>
<dbReference type="InterPro" id="IPR019821">
    <property type="entry name" value="Kinesin_motor_CS"/>
</dbReference>
<evidence type="ECO:0000256" key="4">
    <source>
        <dbReference type="ARBA" id="ARBA00023175"/>
    </source>
</evidence>
<evidence type="ECO:0000313" key="10">
    <source>
        <dbReference type="EMBL" id="KAF0400482.1"/>
    </source>
</evidence>
<feature type="binding site" evidence="5">
    <location>
        <begin position="139"/>
        <end position="146"/>
    </location>
    <ligand>
        <name>ATP</name>
        <dbReference type="ChEBI" id="CHEBI:30616"/>
    </ligand>
</feature>
<evidence type="ECO:0000256" key="8">
    <source>
        <dbReference type="SAM" id="MobiDB-lite"/>
    </source>
</evidence>
<dbReference type="Gene3D" id="3.40.850.10">
    <property type="entry name" value="Kinesin motor domain"/>
    <property type="match status" value="1"/>
</dbReference>
<keyword evidence="11" id="KW-1185">Reference proteome</keyword>
<dbReference type="CDD" id="cd01374">
    <property type="entry name" value="KISc_CENP_E"/>
    <property type="match status" value="1"/>
</dbReference>
<dbReference type="GO" id="GO:0008017">
    <property type="term" value="F:microtubule binding"/>
    <property type="evidence" value="ECO:0007669"/>
    <property type="project" value="InterPro"/>
</dbReference>
<evidence type="ECO:0000256" key="1">
    <source>
        <dbReference type="ARBA" id="ARBA00022741"/>
    </source>
</evidence>
<dbReference type="AlphaFoldDB" id="A0A8H3X2V5"/>
<dbReference type="InterPro" id="IPR027640">
    <property type="entry name" value="Kinesin-like_fam"/>
</dbReference>
<dbReference type="FunFam" id="3.40.850.10:FF:000170">
    <property type="entry name" value="Kinesin-like protein"/>
    <property type="match status" value="1"/>
</dbReference>
<dbReference type="GO" id="GO:0003777">
    <property type="term" value="F:microtubule motor activity"/>
    <property type="evidence" value="ECO:0007669"/>
    <property type="project" value="InterPro"/>
</dbReference>
<comment type="caution">
    <text evidence="10">The sequence shown here is derived from an EMBL/GenBank/DDBJ whole genome shotgun (WGS) entry which is preliminary data.</text>
</comment>
<evidence type="ECO:0000256" key="2">
    <source>
        <dbReference type="ARBA" id="ARBA00022840"/>
    </source>
</evidence>
<dbReference type="PROSITE" id="PS50067">
    <property type="entry name" value="KINESIN_MOTOR_2"/>
    <property type="match status" value="1"/>
</dbReference>
<dbReference type="EMBL" id="WTPW01002035">
    <property type="protein sequence ID" value="KAF0400482.1"/>
    <property type="molecule type" value="Genomic_DNA"/>
</dbReference>
<feature type="domain" description="Kinesin motor" evidence="9">
    <location>
        <begin position="52"/>
        <end position="389"/>
    </location>
</feature>
<dbReference type="OrthoDB" id="3176171at2759"/>
<feature type="region of interest" description="Disordered" evidence="8">
    <location>
        <begin position="578"/>
        <end position="604"/>
    </location>
</feature>
<feature type="region of interest" description="Disordered" evidence="8">
    <location>
        <begin position="1"/>
        <end position="57"/>
    </location>
</feature>
<keyword evidence="3 7" id="KW-0175">Coiled coil</keyword>
<evidence type="ECO:0000259" key="9">
    <source>
        <dbReference type="PROSITE" id="PS50067"/>
    </source>
</evidence>
<feature type="compositionally biased region" description="Polar residues" evidence="8">
    <location>
        <begin position="1"/>
        <end position="13"/>
    </location>
</feature>
<sequence>MDSSIKRSLTRVGSPQPLRAASDTLSTTNTLTPTPEPSKNQSSNTASSNRQNVRVTVRVRPPNAVEMSRGETEIWEVDSKIGKVSLQPDFMERYRKQLSEYYYDEVFTGSDNKLLFERGVRETVRSTMEGYNGTVFAYGQTSSGKTFTMTGTESQPGVIPQAVDAVFEYIKENKEKEFLLRVSYMEIYNETVRDLLCPETDDLRIHEDKRRGVYVSPLKEVVVSTPKQVMKEILKGEANRHMSSTDWNERSSRSHTVFQMVVESTAKGSLPPRSSRYSTLGQKQSASVSLSVLNLIDLAGSEKAASSADRRKEGAFINKSLLTLGTVISKLTDNSGGHIPYRDSKLTRILQNSLSGNARVAVICTISPSVINHEESQNTLKFASRIKKVVTRAQTNAVMDDKALLQKYRIEIEELKAKLERTNESNHKEKETELSQMLQQEKAKHEEEMMEAQLVRTALKERIDHLTKLILTNSSFSANAQQPTATRKPVVDHTSSGGQVSEFVQLESQIEAKNVTINLLKSDVESKNQMINKLTEQLKAANGKAEKSIRELNNRLKAKDEELKNLRNENRELKTVIEEQLGNEDDGNANGHSRSGSREYGELSKTIQRQRNIINGLEEEIKANKLIIANQKEMLHRAGLSQLQNNASINRVNGRRMENGEYSTLTKENTRGNGSGNGKSLSIEVDSQFVYFLKPIEFERSTAK</sequence>
<accession>A0A8H3X2V5</accession>
<keyword evidence="2 5" id="KW-0067">ATP-binding</keyword>
<comment type="similarity">
    <text evidence="5 6">Belongs to the TRAFAC class myosin-kinesin ATPase superfamily. Kinesin family.</text>
</comment>
<dbReference type="InterPro" id="IPR036961">
    <property type="entry name" value="Kinesin_motor_dom_sf"/>
</dbReference>
<dbReference type="GO" id="GO:0007018">
    <property type="term" value="P:microtubule-based movement"/>
    <property type="evidence" value="ECO:0007669"/>
    <property type="project" value="InterPro"/>
</dbReference>
<evidence type="ECO:0000256" key="5">
    <source>
        <dbReference type="PROSITE-ProRule" id="PRU00283"/>
    </source>
</evidence>
<reference evidence="10 11" key="1">
    <citation type="journal article" date="2019" name="Environ. Microbiol.">
        <title>At the nexus of three kingdoms: the genome of the mycorrhizal fungus Gigaspora margarita provides insights into plant, endobacterial and fungal interactions.</title>
        <authorList>
            <person name="Venice F."/>
            <person name="Ghignone S."/>
            <person name="Salvioli di Fossalunga A."/>
            <person name="Amselem J."/>
            <person name="Novero M."/>
            <person name="Xianan X."/>
            <person name="Sedzielewska Toro K."/>
            <person name="Morin E."/>
            <person name="Lipzen A."/>
            <person name="Grigoriev I.V."/>
            <person name="Henrissat B."/>
            <person name="Martin F.M."/>
            <person name="Bonfante P."/>
        </authorList>
    </citation>
    <scope>NUCLEOTIDE SEQUENCE [LARGE SCALE GENOMIC DNA]</scope>
    <source>
        <strain evidence="10 11">BEG34</strain>
    </source>
</reference>
<protein>
    <recommendedName>
        <fullName evidence="6">Kinesin-like protein</fullName>
    </recommendedName>
</protein>
<evidence type="ECO:0000256" key="6">
    <source>
        <dbReference type="RuleBase" id="RU000394"/>
    </source>
</evidence>
<dbReference type="PRINTS" id="PR00380">
    <property type="entry name" value="KINESINHEAVY"/>
</dbReference>
<dbReference type="InterPro" id="IPR001752">
    <property type="entry name" value="Kinesin_motor_dom"/>
</dbReference>
<dbReference type="InterPro" id="IPR027417">
    <property type="entry name" value="P-loop_NTPase"/>
</dbReference>
<feature type="compositionally biased region" description="Polar residues" evidence="8">
    <location>
        <begin position="39"/>
        <end position="48"/>
    </location>
</feature>
<evidence type="ECO:0000313" key="11">
    <source>
        <dbReference type="Proteomes" id="UP000439903"/>
    </source>
</evidence>
<dbReference type="PANTHER" id="PTHR47968:SF75">
    <property type="entry name" value="CENTROMERE-ASSOCIATED PROTEIN E"/>
    <property type="match status" value="1"/>
</dbReference>
<evidence type="ECO:0000256" key="3">
    <source>
        <dbReference type="ARBA" id="ARBA00023054"/>
    </source>
</evidence>
<keyword evidence="6" id="KW-0493">Microtubule</keyword>
<dbReference type="SMART" id="SM00129">
    <property type="entry name" value="KISc"/>
    <property type="match status" value="1"/>
</dbReference>
<feature type="compositionally biased region" description="Low complexity" evidence="8">
    <location>
        <begin position="24"/>
        <end position="33"/>
    </location>
</feature>
<name>A0A8H3X2V5_GIGMA</name>
<feature type="coiled-coil region" evidence="7">
    <location>
        <begin position="398"/>
        <end position="462"/>
    </location>
</feature>
<organism evidence="10 11">
    <name type="scientific">Gigaspora margarita</name>
    <dbReference type="NCBI Taxonomy" id="4874"/>
    <lineage>
        <taxon>Eukaryota</taxon>
        <taxon>Fungi</taxon>
        <taxon>Fungi incertae sedis</taxon>
        <taxon>Mucoromycota</taxon>
        <taxon>Glomeromycotina</taxon>
        <taxon>Glomeromycetes</taxon>
        <taxon>Diversisporales</taxon>
        <taxon>Gigasporaceae</taxon>
        <taxon>Gigaspora</taxon>
    </lineage>
</organism>
<evidence type="ECO:0000256" key="7">
    <source>
        <dbReference type="SAM" id="Coils"/>
    </source>
</evidence>
<keyword evidence="1 5" id="KW-0547">Nucleotide-binding</keyword>
<dbReference type="Proteomes" id="UP000439903">
    <property type="component" value="Unassembled WGS sequence"/>
</dbReference>
<dbReference type="PROSITE" id="PS00411">
    <property type="entry name" value="KINESIN_MOTOR_1"/>
    <property type="match status" value="1"/>
</dbReference>
<dbReference type="SUPFAM" id="SSF52540">
    <property type="entry name" value="P-loop containing nucleoside triphosphate hydrolases"/>
    <property type="match status" value="1"/>
</dbReference>
<gene>
    <name evidence="10" type="ORF">F8M41_009560</name>
</gene>